<dbReference type="EMBL" id="JAZDUA010000145">
    <property type="protein sequence ID" value="KAK7866515.1"/>
    <property type="molecule type" value="Genomic_DNA"/>
</dbReference>
<dbReference type="GO" id="GO:0043023">
    <property type="term" value="F:ribosomal large subunit binding"/>
    <property type="evidence" value="ECO:0007669"/>
    <property type="project" value="TreeGrafter"/>
</dbReference>
<organism evidence="7 8">
    <name type="scientific">Gryllus longicercus</name>
    <dbReference type="NCBI Taxonomy" id="2509291"/>
    <lineage>
        <taxon>Eukaryota</taxon>
        <taxon>Metazoa</taxon>
        <taxon>Ecdysozoa</taxon>
        <taxon>Arthropoda</taxon>
        <taxon>Hexapoda</taxon>
        <taxon>Insecta</taxon>
        <taxon>Pterygota</taxon>
        <taxon>Neoptera</taxon>
        <taxon>Polyneoptera</taxon>
        <taxon>Orthoptera</taxon>
        <taxon>Ensifera</taxon>
        <taxon>Gryllidea</taxon>
        <taxon>Grylloidea</taxon>
        <taxon>Gryllidae</taxon>
        <taxon>Gryllinae</taxon>
        <taxon>Gryllus</taxon>
    </lineage>
</organism>
<dbReference type="SUPFAM" id="SSF55194">
    <property type="entry name" value="Ribosome recycling factor, RRF"/>
    <property type="match status" value="1"/>
</dbReference>
<evidence type="ECO:0000259" key="6">
    <source>
        <dbReference type="Pfam" id="PF01765"/>
    </source>
</evidence>
<evidence type="ECO:0000256" key="5">
    <source>
        <dbReference type="SAM" id="MobiDB-lite"/>
    </source>
</evidence>
<feature type="region of interest" description="Disordered" evidence="5">
    <location>
        <begin position="1"/>
        <end position="22"/>
    </location>
</feature>
<evidence type="ECO:0000313" key="8">
    <source>
        <dbReference type="Proteomes" id="UP001378592"/>
    </source>
</evidence>
<evidence type="ECO:0000256" key="3">
    <source>
        <dbReference type="ARBA" id="ARBA00022917"/>
    </source>
</evidence>
<dbReference type="InterPro" id="IPR036191">
    <property type="entry name" value="RRF_sf"/>
</dbReference>
<dbReference type="GO" id="GO:0005739">
    <property type="term" value="C:mitochondrion"/>
    <property type="evidence" value="ECO:0007669"/>
    <property type="project" value="TreeGrafter"/>
</dbReference>
<evidence type="ECO:0000313" key="7">
    <source>
        <dbReference type="EMBL" id="KAK7866515.1"/>
    </source>
</evidence>
<reference evidence="7 8" key="1">
    <citation type="submission" date="2024-03" db="EMBL/GenBank/DDBJ databases">
        <title>The genome assembly and annotation of the cricket Gryllus longicercus Weissman &amp; Gray.</title>
        <authorList>
            <person name="Szrajer S."/>
            <person name="Gray D."/>
            <person name="Ylla G."/>
        </authorList>
    </citation>
    <scope>NUCLEOTIDE SEQUENCE [LARGE SCALE GENOMIC DNA]</scope>
    <source>
        <strain evidence="7">DAG 2021-001</strain>
        <tissue evidence="7">Whole body minus gut</tissue>
    </source>
</reference>
<evidence type="ECO:0000256" key="4">
    <source>
        <dbReference type="ARBA" id="ARBA00033107"/>
    </source>
</evidence>
<evidence type="ECO:0000256" key="1">
    <source>
        <dbReference type="ARBA" id="ARBA00005912"/>
    </source>
</evidence>
<keyword evidence="3" id="KW-0648">Protein biosynthesis</keyword>
<dbReference type="InterPro" id="IPR023584">
    <property type="entry name" value="Ribosome_recyc_fac_dom"/>
</dbReference>
<dbReference type="GO" id="GO:0006412">
    <property type="term" value="P:translation"/>
    <property type="evidence" value="ECO:0007669"/>
    <property type="project" value="UniProtKB-KW"/>
</dbReference>
<dbReference type="InterPro" id="IPR002661">
    <property type="entry name" value="Ribosome_recyc_fac"/>
</dbReference>
<dbReference type="AlphaFoldDB" id="A0AAN9VKC9"/>
<evidence type="ECO:0000256" key="2">
    <source>
        <dbReference type="ARBA" id="ARBA00020581"/>
    </source>
</evidence>
<accession>A0AAN9VKC9</accession>
<dbReference type="PANTHER" id="PTHR20982:SF3">
    <property type="entry name" value="MITOCHONDRIAL RIBOSOME RECYCLING FACTOR PSEUDO 1"/>
    <property type="match status" value="1"/>
</dbReference>
<dbReference type="FunFam" id="3.30.1360.40:FF:000001">
    <property type="entry name" value="Ribosome-recycling factor"/>
    <property type="match status" value="1"/>
</dbReference>
<sequence>MTVRHYAKGKDKKKDKGKHKTSVDERMLAEVIPLDDIKNQMQKAVDQLKAEYIQSLSLRSSTGAIENLHVSFEGKEYSLQELGQVVRKDTKTVIINMVAFPQAITAVLKALQKSGMNLNPQQDGTTLYIPVPRVTTEHRAQLAKNAKTLFIQCRDAVKNVQLKHEKKLKNSSLAQDTVFSVQQQLGALAESYITQADSLHQIKVKELSGKDS</sequence>
<dbReference type="Pfam" id="PF01765">
    <property type="entry name" value="RRF"/>
    <property type="match status" value="1"/>
</dbReference>
<feature type="domain" description="Ribosome recycling factor" evidence="6">
    <location>
        <begin position="49"/>
        <end position="207"/>
    </location>
</feature>
<dbReference type="Gene3D" id="1.10.132.20">
    <property type="entry name" value="Ribosome-recycling factor"/>
    <property type="match status" value="1"/>
</dbReference>
<gene>
    <name evidence="7" type="ORF">R5R35_002475</name>
</gene>
<keyword evidence="8" id="KW-1185">Reference proteome</keyword>
<dbReference type="PANTHER" id="PTHR20982">
    <property type="entry name" value="RIBOSOME RECYCLING FACTOR"/>
    <property type="match status" value="1"/>
</dbReference>
<comment type="caution">
    <text evidence="7">The sequence shown here is derived from an EMBL/GenBank/DDBJ whole genome shotgun (WGS) entry which is preliminary data.</text>
</comment>
<dbReference type="Proteomes" id="UP001378592">
    <property type="component" value="Unassembled WGS sequence"/>
</dbReference>
<name>A0AAN9VKC9_9ORTH</name>
<proteinExistence type="inferred from homology"/>
<dbReference type="Gene3D" id="3.30.1360.40">
    <property type="match status" value="1"/>
</dbReference>
<comment type="similarity">
    <text evidence="1">Belongs to the RRF family.</text>
</comment>
<protein>
    <recommendedName>
        <fullName evidence="2">Ribosome-recycling factor, mitochondrial</fullName>
    </recommendedName>
    <alternativeName>
        <fullName evidence="4">Ribosome-releasing factor, mitochondrial</fullName>
    </alternativeName>
</protein>